<organism evidence="1 2">
    <name type="scientific">Salvia divinorum</name>
    <name type="common">Maria pastora</name>
    <name type="synonym">Diviner's sage</name>
    <dbReference type="NCBI Taxonomy" id="28513"/>
    <lineage>
        <taxon>Eukaryota</taxon>
        <taxon>Viridiplantae</taxon>
        <taxon>Streptophyta</taxon>
        <taxon>Embryophyta</taxon>
        <taxon>Tracheophyta</taxon>
        <taxon>Spermatophyta</taxon>
        <taxon>Magnoliopsida</taxon>
        <taxon>eudicotyledons</taxon>
        <taxon>Gunneridae</taxon>
        <taxon>Pentapetalae</taxon>
        <taxon>asterids</taxon>
        <taxon>lamiids</taxon>
        <taxon>Lamiales</taxon>
        <taxon>Lamiaceae</taxon>
        <taxon>Nepetoideae</taxon>
        <taxon>Mentheae</taxon>
        <taxon>Salviinae</taxon>
        <taxon>Salvia</taxon>
        <taxon>Salvia subgen. Calosphace</taxon>
    </lineage>
</organism>
<dbReference type="Proteomes" id="UP001567538">
    <property type="component" value="Unassembled WGS sequence"/>
</dbReference>
<name>A0ABD1G2L7_SALDI</name>
<protein>
    <submittedName>
        <fullName evidence="1">Uncharacterized protein</fullName>
    </submittedName>
</protein>
<evidence type="ECO:0000313" key="1">
    <source>
        <dbReference type="EMBL" id="KAL1538356.1"/>
    </source>
</evidence>
<accession>A0ABD1G2L7</accession>
<dbReference type="AlphaFoldDB" id="A0ABD1G2L7"/>
<sequence>MGKSRGERRVIFSSSGAMPTINDLRWPRATIELRQLGKGDSGGRAFVIEEEAVNNVDEVEATNSTLGVEGGRQRDKDKYAIGGGACRWGSDFYLLFPMPTDYPLVQLQKREMGERAKTSQI</sequence>
<comment type="caution">
    <text evidence="1">The sequence shown here is derived from an EMBL/GenBank/DDBJ whole genome shotgun (WGS) entry which is preliminary data.</text>
</comment>
<evidence type="ECO:0000313" key="2">
    <source>
        <dbReference type="Proteomes" id="UP001567538"/>
    </source>
</evidence>
<keyword evidence="2" id="KW-1185">Reference proteome</keyword>
<reference evidence="1 2" key="1">
    <citation type="submission" date="2024-06" db="EMBL/GenBank/DDBJ databases">
        <title>A chromosome level genome sequence of Diviner's sage (Salvia divinorum).</title>
        <authorList>
            <person name="Ford S.A."/>
            <person name="Ro D.-K."/>
            <person name="Ness R.W."/>
            <person name="Phillips M.A."/>
        </authorList>
    </citation>
    <scope>NUCLEOTIDE SEQUENCE [LARGE SCALE GENOMIC DNA]</scope>
    <source>
        <strain evidence="1">SAF-2024a</strain>
        <tissue evidence="1">Leaf</tissue>
    </source>
</reference>
<gene>
    <name evidence="1" type="ORF">AAHA92_27112</name>
</gene>
<proteinExistence type="predicted"/>
<dbReference type="EMBL" id="JBEAFC010000010">
    <property type="protein sequence ID" value="KAL1538356.1"/>
    <property type="molecule type" value="Genomic_DNA"/>
</dbReference>